<organism evidence="1 2">
    <name type="scientific">Pistacia integerrima</name>
    <dbReference type="NCBI Taxonomy" id="434235"/>
    <lineage>
        <taxon>Eukaryota</taxon>
        <taxon>Viridiplantae</taxon>
        <taxon>Streptophyta</taxon>
        <taxon>Embryophyta</taxon>
        <taxon>Tracheophyta</taxon>
        <taxon>Spermatophyta</taxon>
        <taxon>Magnoliopsida</taxon>
        <taxon>eudicotyledons</taxon>
        <taxon>Gunneridae</taxon>
        <taxon>Pentapetalae</taxon>
        <taxon>rosids</taxon>
        <taxon>malvids</taxon>
        <taxon>Sapindales</taxon>
        <taxon>Anacardiaceae</taxon>
        <taxon>Pistacia</taxon>
    </lineage>
</organism>
<name>A0ACC0Z901_9ROSI</name>
<gene>
    <name evidence="1" type="ORF">Pint_04359</name>
</gene>
<proteinExistence type="predicted"/>
<dbReference type="EMBL" id="CM047738">
    <property type="protein sequence ID" value="KAJ0046848.1"/>
    <property type="molecule type" value="Genomic_DNA"/>
</dbReference>
<sequence>MDILCFMFISFKFLLFVEFSYAADTINSLQSLNDTSGATLISNDGTFELGFFSPGNNQNRYLGIWYKNIPVKTVVWVANRLNPINDSSGLLMINSSGNPVLMSQNTSVVWSANFTKQVSSSGVILQLLDTGNLILRDEQDGNSETNYLWQSFDYPSDTMLPGMKLGWDLRTGFERRLTSWKSPDDPSPGDFTWELEPQQNPELIMWKGSTKFFRSGPWNGLRFSGAPELRPNPVFVFSFVSNEDELYYTYNVTDNSVISRIVMNQTEYQRDRFTWSPSSQSWTVYAVVPRDRCDNYGLCGSYGVCILSESPICQCMKGFTPKSPGNVDWSQGCVRNKPLNLSTIDGFIKFPGLKLPDANHSRVNGSMNLKECGLKCSQNSSCMAYANSNVEGAGSGCTMWFGDLIDIREMTASGQDLYIRMSASELGSSDGKKKMTLVIVFTTIGVVAGVLVIILGYVIHKRRQKKTTGKPLELIDPVLGESCHLSEVIRCIHVSLLCVQQYPEDRPNMSSAVLMLGSDGELTEPKQPGFLMDRKLHETGTSSGKPESSSTNEITISLLEAR</sequence>
<reference evidence="2" key="1">
    <citation type="journal article" date="2023" name="G3 (Bethesda)">
        <title>Genome assembly and association tests identify interacting loci associated with vigor, precocity, and sex in interspecific pistachio rootstocks.</title>
        <authorList>
            <person name="Palmer W."/>
            <person name="Jacygrad E."/>
            <person name="Sagayaradj S."/>
            <person name="Cavanaugh K."/>
            <person name="Han R."/>
            <person name="Bertier L."/>
            <person name="Beede B."/>
            <person name="Kafkas S."/>
            <person name="Golino D."/>
            <person name="Preece J."/>
            <person name="Michelmore R."/>
        </authorList>
    </citation>
    <scope>NUCLEOTIDE SEQUENCE [LARGE SCALE GENOMIC DNA]</scope>
</reference>
<comment type="caution">
    <text evidence="1">The sequence shown here is derived from an EMBL/GenBank/DDBJ whole genome shotgun (WGS) entry which is preliminary data.</text>
</comment>
<evidence type="ECO:0000313" key="2">
    <source>
        <dbReference type="Proteomes" id="UP001163603"/>
    </source>
</evidence>
<keyword evidence="2" id="KW-1185">Reference proteome</keyword>
<protein>
    <submittedName>
        <fullName evidence="1">Uncharacterized protein</fullName>
    </submittedName>
</protein>
<dbReference type="Proteomes" id="UP001163603">
    <property type="component" value="Chromosome 3"/>
</dbReference>
<accession>A0ACC0Z901</accession>
<evidence type="ECO:0000313" key="1">
    <source>
        <dbReference type="EMBL" id="KAJ0046848.1"/>
    </source>
</evidence>